<sequence length="325" mass="36998">MGKLNIAHHKSYHPYRRDNIERVRRDEEEAKLKEAQAEGKMLLADSEARIDLLRERAGLTAGPSKKSKKRLEEEEELLQLAKSTEEVTSAATTAKLTTKDGHINFFEDLEQNAIAAAVHSSRIAKSKSSTTEETDKGVPLAPSAKDLNPWYSDRSGRREREAEDEDESAQERRKRDLARKSVHDPLTSITHQLAISYRPSPSSSSSRFKHPPPSSSSSQTQTSSQPTAVTARLTRESSEHERALALIQRKKRGAAKASGIGSMTPSTVHGGEDEEYGDMYNRREVKEAHRYKDMFRGRERDRDRDRDRNRERSRGGYKDRRWDDR</sequence>
<dbReference type="PANTHER" id="PTHR22093">
    <property type="entry name" value="LEUKOCYTE RECEPTOR CLUSTER LRC MEMBER 1"/>
    <property type="match status" value="1"/>
</dbReference>
<evidence type="ECO:0000313" key="3">
    <source>
        <dbReference type="EMBL" id="KAF5337937.1"/>
    </source>
</evidence>
<proteinExistence type="predicted"/>
<feature type="compositionally biased region" description="Basic and acidic residues" evidence="1">
    <location>
        <begin position="280"/>
        <end position="325"/>
    </location>
</feature>
<feature type="compositionally biased region" description="Basic and acidic residues" evidence="1">
    <location>
        <begin position="169"/>
        <end position="183"/>
    </location>
</feature>
<comment type="caution">
    <text evidence="3">The sequence shown here is derived from an EMBL/GenBank/DDBJ whole genome shotgun (WGS) entry which is preliminary data.</text>
</comment>
<dbReference type="PANTHER" id="PTHR22093:SF0">
    <property type="entry name" value="LEUKOCYTE RECEPTOR CLUSTER MEMBER 1"/>
    <property type="match status" value="1"/>
</dbReference>
<dbReference type="SMART" id="SM01083">
    <property type="entry name" value="Cir_N"/>
    <property type="match status" value="1"/>
</dbReference>
<feature type="domain" description="CBF1-interacting co-repressor CIR N-terminal" evidence="2">
    <location>
        <begin position="11"/>
        <end position="47"/>
    </location>
</feature>
<feature type="compositionally biased region" description="Basic and acidic residues" evidence="1">
    <location>
        <begin position="233"/>
        <end position="243"/>
    </location>
</feature>
<dbReference type="AlphaFoldDB" id="A0A8H5C9X6"/>
<keyword evidence="4" id="KW-1185">Reference proteome</keyword>
<gene>
    <name evidence="3" type="ORF">D9758_013087</name>
</gene>
<feature type="region of interest" description="Disordered" evidence="1">
    <location>
        <begin position="120"/>
        <end position="325"/>
    </location>
</feature>
<dbReference type="InterPro" id="IPR019339">
    <property type="entry name" value="CIR_N_dom"/>
</dbReference>
<evidence type="ECO:0000259" key="2">
    <source>
        <dbReference type="SMART" id="SM01083"/>
    </source>
</evidence>
<evidence type="ECO:0000313" key="4">
    <source>
        <dbReference type="Proteomes" id="UP000559256"/>
    </source>
</evidence>
<feature type="compositionally biased region" description="Basic residues" evidence="1">
    <location>
        <begin position="1"/>
        <end position="14"/>
    </location>
</feature>
<dbReference type="Proteomes" id="UP000559256">
    <property type="component" value="Unassembled WGS sequence"/>
</dbReference>
<protein>
    <recommendedName>
        <fullName evidence="2">CBF1-interacting co-repressor CIR N-terminal domain-containing protein</fullName>
    </recommendedName>
</protein>
<feature type="compositionally biased region" description="Low complexity" evidence="1">
    <location>
        <begin position="215"/>
        <end position="227"/>
    </location>
</feature>
<name>A0A8H5C9X6_9AGAR</name>
<organism evidence="3 4">
    <name type="scientific">Tetrapyrgos nigripes</name>
    <dbReference type="NCBI Taxonomy" id="182062"/>
    <lineage>
        <taxon>Eukaryota</taxon>
        <taxon>Fungi</taxon>
        <taxon>Dikarya</taxon>
        <taxon>Basidiomycota</taxon>
        <taxon>Agaricomycotina</taxon>
        <taxon>Agaricomycetes</taxon>
        <taxon>Agaricomycetidae</taxon>
        <taxon>Agaricales</taxon>
        <taxon>Marasmiineae</taxon>
        <taxon>Marasmiaceae</taxon>
        <taxon>Tetrapyrgos</taxon>
    </lineage>
</organism>
<feature type="region of interest" description="Disordered" evidence="1">
    <location>
        <begin position="1"/>
        <end position="22"/>
    </location>
</feature>
<evidence type="ECO:0000256" key="1">
    <source>
        <dbReference type="SAM" id="MobiDB-lite"/>
    </source>
</evidence>
<dbReference type="OrthoDB" id="2159131at2759"/>
<reference evidence="3 4" key="1">
    <citation type="journal article" date="2020" name="ISME J.">
        <title>Uncovering the hidden diversity of litter-decomposition mechanisms in mushroom-forming fungi.</title>
        <authorList>
            <person name="Floudas D."/>
            <person name="Bentzer J."/>
            <person name="Ahren D."/>
            <person name="Johansson T."/>
            <person name="Persson P."/>
            <person name="Tunlid A."/>
        </authorList>
    </citation>
    <scope>NUCLEOTIDE SEQUENCE [LARGE SCALE GENOMIC DNA]</scope>
    <source>
        <strain evidence="3 4">CBS 291.85</strain>
    </source>
</reference>
<dbReference type="EMBL" id="JAACJM010000203">
    <property type="protein sequence ID" value="KAF5337937.1"/>
    <property type="molecule type" value="Genomic_DNA"/>
</dbReference>
<dbReference type="InterPro" id="IPR039875">
    <property type="entry name" value="LENG1-like"/>
</dbReference>
<accession>A0A8H5C9X6</accession>